<comment type="similarity">
    <text evidence="1">Belongs to the peptidase C48 family.</text>
</comment>
<feature type="region of interest" description="Disordered" evidence="4">
    <location>
        <begin position="430"/>
        <end position="450"/>
    </location>
</feature>
<proteinExistence type="inferred from homology"/>
<dbReference type="Gene3D" id="3.40.395.10">
    <property type="entry name" value="Adenoviral Proteinase, Chain A"/>
    <property type="match status" value="1"/>
</dbReference>
<evidence type="ECO:0000313" key="6">
    <source>
        <dbReference type="EMBL" id="BAH93871.1"/>
    </source>
</evidence>
<feature type="compositionally biased region" description="Basic and acidic residues" evidence="4">
    <location>
        <begin position="42"/>
        <end position="63"/>
    </location>
</feature>
<dbReference type="Pfam" id="PF02902">
    <property type="entry name" value="Peptidase_C48"/>
    <property type="match status" value="1"/>
</dbReference>
<feature type="region of interest" description="Disordered" evidence="4">
    <location>
        <begin position="560"/>
        <end position="668"/>
    </location>
</feature>
<keyword evidence="2" id="KW-0645">Protease</keyword>
<name>C7J4T7_ORYSJ</name>
<dbReference type="AlphaFoldDB" id="C7J4T7"/>
<feature type="region of interest" description="Disordered" evidence="4">
    <location>
        <begin position="110"/>
        <end position="131"/>
    </location>
</feature>
<dbReference type="PANTHER" id="PTHR34835:SF89">
    <property type="entry name" value="OS07G0283600 PROTEIN"/>
    <property type="match status" value="1"/>
</dbReference>
<reference evidence="6 7" key="1">
    <citation type="journal article" date="2005" name="Nature">
        <title>The map-based sequence of the rice genome.</title>
        <authorList>
            <consortium name="International rice genome sequencing project (IRGSP)"/>
            <person name="Matsumoto T."/>
            <person name="Wu J."/>
            <person name="Kanamori H."/>
            <person name="Katayose Y."/>
            <person name="Fujisawa M."/>
            <person name="Namiki N."/>
            <person name="Mizuno H."/>
            <person name="Yamamoto K."/>
            <person name="Antonio B.A."/>
            <person name="Baba T."/>
            <person name="Sakata K."/>
            <person name="Nagamura Y."/>
            <person name="Aoki H."/>
            <person name="Arikawa K."/>
            <person name="Arita K."/>
            <person name="Bito T."/>
            <person name="Chiden Y."/>
            <person name="Fujitsuka N."/>
            <person name="Fukunaka R."/>
            <person name="Hamada M."/>
            <person name="Harada C."/>
            <person name="Hayashi A."/>
            <person name="Hijishita S."/>
            <person name="Honda M."/>
            <person name="Hosokawa S."/>
            <person name="Ichikawa Y."/>
            <person name="Idonuma A."/>
            <person name="Iijima M."/>
            <person name="Ikeda M."/>
            <person name="Ikeno M."/>
            <person name="Ito K."/>
            <person name="Ito S."/>
            <person name="Ito T."/>
            <person name="Ito Y."/>
            <person name="Ito Y."/>
            <person name="Iwabuchi A."/>
            <person name="Kamiya K."/>
            <person name="Karasawa W."/>
            <person name="Kurita K."/>
            <person name="Katagiri S."/>
            <person name="Kikuta A."/>
            <person name="Kobayashi H."/>
            <person name="Kobayashi N."/>
            <person name="Machita K."/>
            <person name="Maehara T."/>
            <person name="Masukawa M."/>
            <person name="Mizubayashi T."/>
            <person name="Mukai Y."/>
            <person name="Nagasaki H."/>
            <person name="Nagata Y."/>
            <person name="Naito S."/>
            <person name="Nakashima M."/>
            <person name="Nakama Y."/>
            <person name="Nakamichi Y."/>
            <person name="Nakamura M."/>
            <person name="Meguro A."/>
            <person name="Negishi M."/>
            <person name="Ohta I."/>
            <person name="Ohta T."/>
            <person name="Okamoto M."/>
            <person name="Ono N."/>
            <person name="Saji S."/>
            <person name="Sakaguchi M."/>
            <person name="Sakai K."/>
            <person name="Shibata M."/>
            <person name="Shimokawa T."/>
            <person name="Song J."/>
            <person name="Takazaki Y."/>
            <person name="Terasawa K."/>
            <person name="Tsugane M."/>
            <person name="Tsuji K."/>
            <person name="Ueda S."/>
            <person name="Waki K."/>
            <person name="Yamagata H."/>
            <person name="Yamamoto M."/>
            <person name="Yamamoto S."/>
            <person name="Yamane H."/>
            <person name="Yoshiki S."/>
            <person name="Yoshihara R."/>
            <person name="Yukawa K."/>
            <person name="Zhong H."/>
            <person name="Yano M."/>
            <person name="Yuan Q."/>
            <person name="Ouyang S."/>
            <person name="Liu J."/>
            <person name="Jones K.M."/>
            <person name="Gansberger K."/>
            <person name="Moffat K."/>
            <person name="Hill J."/>
            <person name="Bera J."/>
            <person name="Fadrosh D."/>
            <person name="Jin S."/>
            <person name="Johri S."/>
            <person name="Kim M."/>
            <person name="Overton L."/>
            <person name="Reardon M."/>
            <person name="Tsitrin T."/>
            <person name="Vuong H."/>
            <person name="Weaver B."/>
            <person name="Ciecko A."/>
            <person name="Tallon L."/>
            <person name="Jackson J."/>
            <person name="Pai G."/>
            <person name="Aken S.V."/>
            <person name="Utterback T."/>
            <person name="Reidmuller S."/>
            <person name="Feldblyum T."/>
            <person name="Hsiao J."/>
            <person name="Zismann V."/>
            <person name="Iobst S."/>
            <person name="de Vazeille A.R."/>
            <person name="Buell C.R."/>
            <person name="Ying K."/>
            <person name="Li Y."/>
            <person name="Lu T."/>
            <person name="Huang Y."/>
            <person name="Zhao Q."/>
            <person name="Feng Q."/>
            <person name="Zhang L."/>
            <person name="Zhu J."/>
            <person name="Weng Q."/>
            <person name="Mu J."/>
            <person name="Lu Y."/>
            <person name="Fan D."/>
            <person name="Liu Y."/>
            <person name="Guan J."/>
            <person name="Zhang Y."/>
            <person name="Yu S."/>
            <person name="Liu X."/>
            <person name="Zhang Y."/>
            <person name="Hong G."/>
            <person name="Han B."/>
            <person name="Choisne N."/>
            <person name="Demange N."/>
            <person name="Orjeda G."/>
            <person name="Samain S."/>
            <person name="Cattolico L."/>
            <person name="Pelletier E."/>
            <person name="Couloux A."/>
            <person name="Segurens B."/>
            <person name="Wincker P."/>
            <person name="D'Hont A."/>
            <person name="Scarpelli C."/>
            <person name="Weissenbach J."/>
            <person name="Salanoubat M."/>
            <person name="Quetier F."/>
            <person name="Yu Y."/>
            <person name="Kim H.R."/>
            <person name="Rambo T."/>
            <person name="Currie J."/>
            <person name="Collura K."/>
            <person name="Luo M."/>
            <person name="Yang T."/>
            <person name="Ammiraju J.S.S."/>
            <person name="Engler F."/>
            <person name="Soderlund C."/>
            <person name="Wing R.A."/>
            <person name="Palmer L.E."/>
            <person name="de la Bastide M."/>
            <person name="Spiegel L."/>
            <person name="Nascimento L."/>
            <person name="Zutavern T."/>
            <person name="O'Shaughnessy A."/>
            <person name="Dike S."/>
            <person name="Dedhia N."/>
            <person name="Preston R."/>
            <person name="Balija V."/>
            <person name="McCombie W.R."/>
            <person name="Chow T."/>
            <person name="Chen H."/>
            <person name="Chung M."/>
            <person name="Chen C."/>
            <person name="Shaw J."/>
            <person name="Wu H."/>
            <person name="Hsiao K."/>
            <person name="Chao Y."/>
            <person name="Chu M."/>
            <person name="Cheng C."/>
            <person name="Hour A."/>
            <person name="Lee P."/>
            <person name="Lin S."/>
            <person name="Lin Y."/>
            <person name="Liou J."/>
            <person name="Liu S."/>
            <person name="Hsing Y."/>
            <person name="Raghuvanshi S."/>
            <person name="Mohanty A."/>
            <person name="Bharti A.K."/>
            <person name="Gaur A."/>
            <person name="Gupta V."/>
            <person name="Kumar D."/>
            <person name="Ravi V."/>
            <person name="Vij S."/>
            <person name="Kapur A."/>
            <person name="Khurana P."/>
            <person name="Khurana P."/>
            <person name="Khurana J.P."/>
            <person name="Tyagi A.K."/>
            <person name="Gaikwad K."/>
            <person name="Singh A."/>
            <person name="Dalal V."/>
            <person name="Srivastava S."/>
            <person name="Dixit A."/>
            <person name="Pal A.K."/>
            <person name="Ghazi I.A."/>
            <person name="Yadav M."/>
            <person name="Pandit A."/>
            <person name="Bhargava A."/>
            <person name="Sureshbabu K."/>
            <person name="Batra K."/>
            <person name="Sharma T.R."/>
            <person name="Mohapatra T."/>
            <person name="Singh N.K."/>
            <person name="Messing J."/>
            <person name="Nelson A.B."/>
            <person name="Fuks G."/>
            <person name="Kavchok S."/>
            <person name="Keizer G."/>
            <person name="Linton E."/>
            <person name="Llaca V."/>
            <person name="Song R."/>
            <person name="Tanyolac B."/>
            <person name="Young S."/>
            <person name="Ho-Il K."/>
            <person name="Hahn J.H."/>
            <person name="Sangsakoo G."/>
            <person name="Vanavichit A."/>
            <person name="de Mattos Luiz.A.T."/>
            <person name="Zimmer P.D."/>
            <person name="Malone G."/>
            <person name="Dellagostin O."/>
            <person name="de Oliveira A.C."/>
            <person name="Bevan M."/>
            <person name="Bancroft I."/>
            <person name="Minx P."/>
            <person name="Cordum H."/>
            <person name="Wilson R."/>
            <person name="Cheng Z."/>
            <person name="Jin W."/>
            <person name="Jiang J."/>
            <person name="Leong S.A."/>
            <person name="Iwama H."/>
            <person name="Gojobori T."/>
            <person name="Itoh T."/>
            <person name="Niimura Y."/>
            <person name="Fujii Y."/>
            <person name="Habara T."/>
            <person name="Sakai H."/>
            <person name="Sato Y."/>
            <person name="Wilson G."/>
            <person name="Kumar K."/>
            <person name="McCouch S."/>
            <person name="Juretic N."/>
            <person name="Hoen D."/>
            <person name="Wright S."/>
            <person name="Bruskiewich R."/>
            <person name="Bureau T."/>
            <person name="Miyao A."/>
            <person name="Hirochika H."/>
            <person name="Nishikawa T."/>
            <person name="Kadowaki K."/>
            <person name="Sugiura M."/>
            <person name="Burr B."/>
            <person name="Sasaki T."/>
        </authorList>
    </citation>
    <scope>NUCLEOTIDE SEQUENCE [LARGE SCALE GENOMIC DNA]</scope>
    <source>
        <strain evidence="7">cv. Nipponbare</strain>
    </source>
</reference>
<feature type="compositionally biased region" description="Acidic residues" evidence="4">
    <location>
        <begin position="581"/>
        <end position="597"/>
    </location>
</feature>
<dbReference type="GO" id="GO:0008234">
    <property type="term" value="F:cysteine-type peptidase activity"/>
    <property type="evidence" value="ECO:0007669"/>
    <property type="project" value="InterPro"/>
</dbReference>
<keyword evidence="3" id="KW-0378">Hydrolase</keyword>
<dbReference type="EMBL" id="AP008213">
    <property type="protein sequence ID" value="BAH93871.1"/>
    <property type="molecule type" value="Genomic_DNA"/>
</dbReference>
<evidence type="ECO:0000259" key="5">
    <source>
        <dbReference type="PROSITE" id="PS50600"/>
    </source>
</evidence>
<dbReference type="GO" id="GO:0006508">
    <property type="term" value="P:proteolysis"/>
    <property type="evidence" value="ECO:0007669"/>
    <property type="project" value="UniProtKB-KW"/>
</dbReference>
<protein>
    <submittedName>
        <fullName evidence="6">Os07g0283600 protein</fullName>
    </submittedName>
</protein>
<dbReference type="PROSITE" id="PS50600">
    <property type="entry name" value="ULP_PROTEASE"/>
    <property type="match status" value="1"/>
</dbReference>
<dbReference type="Proteomes" id="UP000000763">
    <property type="component" value="Chromosome 7"/>
</dbReference>
<sequence length="1003" mass="111112">MTARTCAAGEMNNVVTAVVMENNQRRASISELAYNRRGSGKAPHDGGGDRAVVEEAEQRRTDSSQRAVMATSSNNSDFVHVEGKGVRCSPRLNKFKQSDIGLLKKTCSSLPKKSCASTSGNKKRKRAENGKEGCSFPKDMTLWLLNHVNTELGTLEFDGLSIPIRPLIKKVIGIPEGHMRLKLTEDTDHRLKEKFIEGGRGQSLNKAISRMLLEHNEDEFIVSFMMVALGVYLVPGSNLTVHREYLTAISDVKNIKNLNCCNHVADYLFEAIHDFRINTSINLNVRGCVHILNVIFLDFVAGINVPQGTPRIAHITTAHIDEVKTIATSRSKHADYDSIQIKDIESTVYRDGESPLHESPQHMLSIGYRQDVEEGVHDDATCVDEGQHTPDPQGHIAAGVDEEHMNIGQHTPDPQGAPAAAGDEEQMNMQDGQVGQDPKSTGCDANPNNACDEPPVISELLMKMKEKLKIRRTEIISTCMEQLEFILDKSDNDILSEFSTKLKKLARVKGMASTSEAYRAETRSNYKAEEIGRHSGNVDATDFAEVIAIGAVAAHENVRDNNMDGKVHPPAAHKGAMDEGAQTEEDDGKQDEDDEDKGDEKVEDSVDDEYGEDGAGGSHSAGSQGGADENNDTDDSSGDSKQGQQPIPSEEQYPGASMMDSVTDDTSLGTPVYHDVVVIEDSSQESLRANTMVPELTEPIASGERFPDGGSVPPINKQRAKRCKTNHQSVEAIATLRKGIHLDHFVNDTYEKHVVDNFDGDGGATKVNRAWITEQDFRSTLRRKGEVSNNFMWLCCSAIMKDWDSKSKVILDLATVDQLVSPLEKCCDAKVRRTFSKIDLKLIERLYLPVLKEHHWFLIAINLRSRIVQIYDSIRNQNNLQVALDTGTNSSPFGFGDLSTVEYPETPYQVELYATLIQCLMPISVWQQPRYQACNPKYQAPVSALTNTGTSVWCLTATQVPGTKSVTWQYMVLGTRHPGIRSKPRYQDWYLAVPTGYRTWYLT</sequence>
<feature type="region of interest" description="Disordered" evidence="4">
    <location>
        <begin position="700"/>
        <end position="720"/>
    </location>
</feature>
<dbReference type="KEGG" id="dosa:Os07g0283600"/>
<organism evidence="6 7">
    <name type="scientific">Oryza sativa subsp. japonica</name>
    <name type="common">Rice</name>
    <dbReference type="NCBI Taxonomy" id="39947"/>
    <lineage>
        <taxon>Eukaryota</taxon>
        <taxon>Viridiplantae</taxon>
        <taxon>Streptophyta</taxon>
        <taxon>Embryophyta</taxon>
        <taxon>Tracheophyta</taxon>
        <taxon>Spermatophyta</taxon>
        <taxon>Magnoliopsida</taxon>
        <taxon>Liliopsida</taxon>
        <taxon>Poales</taxon>
        <taxon>Poaceae</taxon>
        <taxon>BOP clade</taxon>
        <taxon>Oryzoideae</taxon>
        <taxon>Oryzeae</taxon>
        <taxon>Oryzinae</taxon>
        <taxon>Oryza</taxon>
        <taxon>Oryza sativa</taxon>
    </lineage>
</organism>
<accession>C7J4T7</accession>
<evidence type="ECO:0000256" key="2">
    <source>
        <dbReference type="ARBA" id="ARBA00022670"/>
    </source>
</evidence>
<feature type="compositionally biased region" description="Gly residues" evidence="4">
    <location>
        <begin position="613"/>
        <end position="625"/>
    </location>
</feature>
<dbReference type="InterPro" id="IPR003653">
    <property type="entry name" value="Peptidase_C48_C"/>
</dbReference>
<evidence type="ECO:0000256" key="1">
    <source>
        <dbReference type="ARBA" id="ARBA00005234"/>
    </source>
</evidence>
<dbReference type="SUPFAM" id="SSF54001">
    <property type="entry name" value="Cysteine proteinases"/>
    <property type="match status" value="1"/>
</dbReference>
<reference evidence="7" key="2">
    <citation type="journal article" date="2008" name="Nucleic Acids Res.">
        <title>The rice annotation project database (RAP-DB): 2008 update.</title>
        <authorList>
            <consortium name="The rice annotation project (RAP)"/>
        </authorList>
    </citation>
    <scope>GENOME REANNOTATION</scope>
    <source>
        <strain evidence="7">cv. Nipponbare</strain>
    </source>
</reference>
<feature type="compositionally biased region" description="Polar residues" evidence="4">
    <location>
        <begin position="110"/>
        <end position="120"/>
    </location>
</feature>
<evidence type="ECO:0000256" key="4">
    <source>
        <dbReference type="SAM" id="MobiDB-lite"/>
    </source>
</evidence>
<dbReference type="InterPro" id="IPR038765">
    <property type="entry name" value="Papain-like_cys_pep_sf"/>
</dbReference>
<evidence type="ECO:0000256" key="3">
    <source>
        <dbReference type="ARBA" id="ARBA00022801"/>
    </source>
</evidence>
<gene>
    <name evidence="6" type="ordered locus">Os07g0283600</name>
</gene>
<dbReference type="PANTHER" id="PTHR34835">
    <property type="entry name" value="OS07G0283600 PROTEIN-RELATED"/>
    <property type="match status" value="1"/>
</dbReference>
<evidence type="ECO:0000313" key="7">
    <source>
        <dbReference type="Proteomes" id="UP000000763"/>
    </source>
</evidence>
<feature type="domain" description="Ubiquitin-like protease family profile" evidence="5">
    <location>
        <begin position="770"/>
        <end position="945"/>
    </location>
</feature>
<feature type="region of interest" description="Disordered" evidence="4">
    <location>
        <begin position="33"/>
        <end position="65"/>
    </location>
</feature>